<dbReference type="AlphaFoldDB" id="A7T229"/>
<evidence type="ECO:0000256" key="2">
    <source>
        <dbReference type="ARBA" id="ARBA00013064"/>
    </source>
</evidence>
<dbReference type="InterPro" id="IPR000242">
    <property type="entry name" value="PTP_cat"/>
</dbReference>
<dbReference type="KEGG" id="nve:5500678"/>
<dbReference type="Proteomes" id="UP000001593">
    <property type="component" value="Unassembled WGS sequence"/>
</dbReference>
<proteinExistence type="inferred from homology"/>
<dbReference type="Gene3D" id="3.90.190.10">
    <property type="entry name" value="Protein tyrosine phosphatase superfamily"/>
    <property type="match status" value="1"/>
</dbReference>
<dbReference type="FunCoup" id="A7T229">
    <property type="interactions" value="58"/>
</dbReference>
<evidence type="ECO:0000256" key="1">
    <source>
        <dbReference type="ARBA" id="ARBA00009580"/>
    </source>
</evidence>
<dbReference type="InterPro" id="IPR016130">
    <property type="entry name" value="Tyr_Pase_AS"/>
</dbReference>
<dbReference type="SUPFAM" id="SSF52799">
    <property type="entry name" value="(Phosphotyrosine protein) phosphatases II"/>
    <property type="match status" value="1"/>
</dbReference>
<dbReference type="FunFam" id="3.90.190.10:FF:000189">
    <property type="entry name" value="Predicted protein"/>
    <property type="match status" value="1"/>
</dbReference>
<comment type="similarity">
    <text evidence="1">Belongs to the protein-tyrosine phosphatase family.</text>
</comment>
<feature type="non-terminal residue" evidence="7">
    <location>
        <position position="222"/>
    </location>
</feature>
<dbReference type="InterPro" id="IPR000387">
    <property type="entry name" value="Tyr_Pase_dom"/>
</dbReference>
<dbReference type="EMBL" id="DS470191">
    <property type="protein sequence ID" value="EDO29984.1"/>
    <property type="molecule type" value="Genomic_DNA"/>
</dbReference>
<dbReference type="CDD" id="cd00047">
    <property type="entry name" value="PTPc"/>
    <property type="match status" value="1"/>
</dbReference>
<dbReference type="GO" id="GO:0004725">
    <property type="term" value="F:protein tyrosine phosphatase activity"/>
    <property type="evidence" value="ECO:0000318"/>
    <property type="project" value="GO_Central"/>
</dbReference>
<evidence type="ECO:0000313" key="8">
    <source>
        <dbReference type="Proteomes" id="UP000001593"/>
    </source>
</evidence>
<sequence length="222" mass="25419">DHSRVMLRGAGSGCDYINATYIKGFDGTPKTYIAAQGPLESSCDDFWQMVWQEKCSVIVMLTGLIEGNELKCHQYWPSTDQPATYGVLTVSLKKKEEFSDYTVRSLLLSKQGTLKEVRLIHQYQFTSWPHRGVPQQTAALLRFRKNIINRSPHVPKSGPWIIHCSAGVGRTGIFLVIDAMLRQAKEKKVVDIYNYVYAIEEDRPYIIQTKDQYVFIHQTILE</sequence>
<dbReference type="OMA" id="DATICEF"/>
<organism evidence="7 8">
    <name type="scientific">Nematostella vectensis</name>
    <name type="common">Starlet sea anemone</name>
    <dbReference type="NCBI Taxonomy" id="45351"/>
    <lineage>
        <taxon>Eukaryota</taxon>
        <taxon>Metazoa</taxon>
        <taxon>Cnidaria</taxon>
        <taxon>Anthozoa</taxon>
        <taxon>Hexacorallia</taxon>
        <taxon>Actiniaria</taxon>
        <taxon>Edwardsiidae</taxon>
        <taxon>Nematostella</taxon>
    </lineage>
</organism>
<dbReference type="PANTHER" id="PTHR19134:SF562">
    <property type="entry name" value="PROTEIN-TYROSINE-PHOSPHATASE"/>
    <property type="match status" value="1"/>
</dbReference>
<reference evidence="7 8" key="1">
    <citation type="journal article" date="2007" name="Science">
        <title>Sea anemone genome reveals ancestral eumetazoan gene repertoire and genomic organization.</title>
        <authorList>
            <person name="Putnam N.H."/>
            <person name="Srivastava M."/>
            <person name="Hellsten U."/>
            <person name="Dirks B."/>
            <person name="Chapman J."/>
            <person name="Salamov A."/>
            <person name="Terry A."/>
            <person name="Shapiro H."/>
            <person name="Lindquist E."/>
            <person name="Kapitonov V.V."/>
            <person name="Jurka J."/>
            <person name="Genikhovich G."/>
            <person name="Grigoriev I.V."/>
            <person name="Lucas S.M."/>
            <person name="Steele R.E."/>
            <person name="Finnerty J.R."/>
            <person name="Technau U."/>
            <person name="Martindale M.Q."/>
            <person name="Rokhsar D.S."/>
        </authorList>
    </citation>
    <scope>NUCLEOTIDE SEQUENCE [LARGE SCALE GENOMIC DNA]</scope>
    <source>
        <strain evidence="8">CH2 X CH6</strain>
    </source>
</reference>
<dbReference type="EC" id="3.1.3.48" evidence="2"/>
<dbReference type="PROSITE" id="PS00383">
    <property type="entry name" value="TYR_PHOSPHATASE_1"/>
    <property type="match status" value="1"/>
</dbReference>
<dbReference type="PANTHER" id="PTHR19134">
    <property type="entry name" value="RECEPTOR-TYPE TYROSINE-PROTEIN PHOSPHATASE"/>
    <property type="match status" value="1"/>
</dbReference>
<dbReference type="SMART" id="SM00404">
    <property type="entry name" value="PTPc_motif"/>
    <property type="match status" value="1"/>
</dbReference>
<dbReference type="InterPro" id="IPR050348">
    <property type="entry name" value="Protein-Tyr_Phosphatase"/>
</dbReference>
<dbReference type="eggNOG" id="KOG4228">
    <property type="taxonomic scope" value="Eukaryota"/>
</dbReference>
<gene>
    <name evidence="7" type="ORF">NEMVEDRAFT_v1g41992</name>
</gene>
<evidence type="ECO:0000256" key="3">
    <source>
        <dbReference type="ARBA" id="ARBA00022801"/>
    </source>
</evidence>
<dbReference type="InParanoid" id="A7T229"/>
<dbReference type="InterPro" id="IPR029021">
    <property type="entry name" value="Prot-tyrosine_phosphatase-like"/>
</dbReference>
<protein>
    <recommendedName>
        <fullName evidence="2">protein-tyrosine-phosphatase</fullName>
        <ecNumber evidence="2">3.1.3.48</ecNumber>
    </recommendedName>
</protein>
<name>A7T229_NEMVE</name>
<accession>A7T229</accession>
<feature type="domain" description="Tyrosine specific protein phosphatases" evidence="6">
    <location>
        <begin position="138"/>
        <end position="214"/>
    </location>
</feature>
<dbReference type="SMART" id="SM00194">
    <property type="entry name" value="PTPc"/>
    <property type="match status" value="1"/>
</dbReference>
<keyword evidence="3" id="KW-0378">Hydrolase</keyword>
<dbReference type="Pfam" id="PF00102">
    <property type="entry name" value="Y_phosphatase"/>
    <property type="match status" value="1"/>
</dbReference>
<dbReference type="HOGENOM" id="CLU_001645_9_8_1"/>
<feature type="non-terminal residue" evidence="7">
    <location>
        <position position="1"/>
    </location>
</feature>
<dbReference type="PRINTS" id="PR00700">
    <property type="entry name" value="PRTYPHPHTASE"/>
</dbReference>
<dbReference type="GO" id="GO:0007165">
    <property type="term" value="P:signal transduction"/>
    <property type="evidence" value="ECO:0000318"/>
    <property type="project" value="GO_Central"/>
</dbReference>
<evidence type="ECO:0000259" key="5">
    <source>
        <dbReference type="PROSITE" id="PS50055"/>
    </source>
</evidence>
<dbReference type="InterPro" id="IPR003595">
    <property type="entry name" value="Tyr_Pase_cat"/>
</dbReference>
<dbReference type="PhylomeDB" id="A7T229"/>
<evidence type="ECO:0000313" key="7">
    <source>
        <dbReference type="EMBL" id="EDO29984.1"/>
    </source>
</evidence>
<dbReference type="PROSITE" id="PS50055">
    <property type="entry name" value="TYR_PHOSPHATASE_PTP"/>
    <property type="match status" value="1"/>
</dbReference>
<keyword evidence="4" id="KW-0904">Protein phosphatase</keyword>
<dbReference type="PROSITE" id="PS50056">
    <property type="entry name" value="TYR_PHOSPHATASE_2"/>
    <property type="match status" value="1"/>
</dbReference>
<evidence type="ECO:0000256" key="4">
    <source>
        <dbReference type="ARBA" id="ARBA00022912"/>
    </source>
</evidence>
<evidence type="ECO:0000259" key="6">
    <source>
        <dbReference type="PROSITE" id="PS50056"/>
    </source>
</evidence>
<feature type="domain" description="Tyrosine-protein phosphatase" evidence="5">
    <location>
        <begin position="1"/>
        <end position="222"/>
    </location>
</feature>
<dbReference type="STRING" id="45351.A7T229"/>
<keyword evidence="8" id="KW-1185">Reference proteome</keyword>